<dbReference type="Gene3D" id="3.40.50.300">
    <property type="entry name" value="P-loop containing nucleotide triphosphate hydrolases"/>
    <property type="match status" value="1"/>
</dbReference>
<dbReference type="InterPro" id="IPR003018">
    <property type="entry name" value="GAF"/>
</dbReference>
<feature type="domain" description="Sigma-54 factor interaction" evidence="6">
    <location>
        <begin position="335"/>
        <end position="565"/>
    </location>
</feature>
<keyword evidence="1" id="KW-0547">Nucleotide-binding</keyword>
<evidence type="ECO:0000256" key="3">
    <source>
        <dbReference type="ARBA" id="ARBA00023015"/>
    </source>
</evidence>
<evidence type="ECO:0000256" key="1">
    <source>
        <dbReference type="ARBA" id="ARBA00022741"/>
    </source>
</evidence>
<keyword evidence="4" id="KW-0238">DNA-binding</keyword>
<evidence type="ECO:0000259" key="7">
    <source>
        <dbReference type="PROSITE" id="PS50112"/>
    </source>
</evidence>
<dbReference type="InterPro" id="IPR000014">
    <property type="entry name" value="PAS"/>
</dbReference>
<evidence type="ECO:0000256" key="5">
    <source>
        <dbReference type="ARBA" id="ARBA00023163"/>
    </source>
</evidence>
<dbReference type="InterPro" id="IPR009057">
    <property type="entry name" value="Homeodomain-like_sf"/>
</dbReference>
<keyword evidence="9" id="KW-1185">Reference proteome</keyword>
<dbReference type="RefSeq" id="WP_406763962.1">
    <property type="nucleotide sequence ID" value="NZ_JBJHZY010000001.1"/>
</dbReference>
<dbReference type="InterPro" id="IPR025943">
    <property type="entry name" value="Sigma_54_int_dom_ATP-bd_2"/>
</dbReference>
<dbReference type="Pfam" id="PF00158">
    <property type="entry name" value="Sigma54_activat"/>
    <property type="match status" value="1"/>
</dbReference>
<dbReference type="SUPFAM" id="SSF46689">
    <property type="entry name" value="Homeodomain-like"/>
    <property type="match status" value="1"/>
</dbReference>
<dbReference type="PANTHER" id="PTHR32071:SF57">
    <property type="entry name" value="C4-DICARBOXYLATE TRANSPORT TRANSCRIPTIONAL REGULATORY PROTEIN DCTD"/>
    <property type="match status" value="1"/>
</dbReference>
<dbReference type="Pfam" id="PF02954">
    <property type="entry name" value="HTH_8"/>
    <property type="match status" value="1"/>
</dbReference>
<dbReference type="SUPFAM" id="SSF55785">
    <property type="entry name" value="PYP-like sensor domain (PAS domain)"/>
    <property type="match status" value="1"/>
</dbReference>
<evidence type="ECO:0000256" key="2">
    <source>
        <dbReference type="ARBA" id="ARBA00022840"/>
    </source>
</evidence>
<dbReference type="PROSITE" id="PS00688">
    <property type="entry name" value="SIGMA54_INTERACT_3"/>
    <property type="match status" value="1"/>
</dbReference>
<dbReference type="Pfam" id="PF25601">
    <property type="entry name" value="AAA_lid_14"/>
    <property type="match status" value="1"/>
</dbReference>
<name>A0ABW8TPH9_9CLOT</name>
<dbReference type="InterPro" id="IPR058031">
    <property type="entry name" value="AAA_lid_NorR"/>
</dbReference>
<dbReference type="InterPro" id="IPR002197">
    <property type="entry name" value="HTH_Fis"/>
</dbReference>
<evidence type="ECO:0000313" key="8">
    <source>
        <dbReference type="EMBL" id="MFL0267357.1"/>
    </source>
</evidence>
<dbReference type="CDD" id="cd00130">
    <property type="entry name" value="PAS"/>
    <property type="match status" value="1"/>
</dbReference>
<dbReference type="InterPro" id="IPR003593">
    <property type="entry name" value="AAA+_ATPase"/>
</dbReference>
<dbReference type="InterPro" id="IPR002078">
    <property type="entry name" value="Sigma_54_int"/>
</dbReference>
<keyword evidence="2" id="KW-0067">ATP-binding</keyword>
<dbReference type="Gene3D" id="1.10.10.60">
    <property type="entry name" value="Homeodomain-like"/>
    <property type="match status" value="1"/>
</dbReference>
<dbReference type="EMBL" id="JBJHZY010000001">
    <property type="protein sequence ID" value="MFL0267357.1"/>
    <property type="molecule type" value="Genomic_DNA"/>
</dbReference>
<dbReference type="Gene3D" id="3.30.450.40">
    <property type="match status" value="1"/>
</dbReference>
<evidence type="ECO:0000259" key="6">
    <source>
        <dbReference type="PROSITE" id="PS50045"/>
    </source>
</evidence>
<sequence length="659" mass="75403">MEEYMQFILEAWEEFTEKDNINPKVKKDIAESWKRCKRYKVDYMSGLGNDIYKVPIETKVKENAELISTAHPIMKNLYSIVAGSGFAIILSDREGYIIDVIGDEDIMHRANELKFVKGALWTEKAVGTNAIGTALYLDKPIQTIGAEHYGINQHSWTCSAAPIHDEDGTIIGCINMSGIYYKAHSHTLGIVTLAAEAIQNQLSLLISYNLLNITFDSISEGMIVTDKNFNIQRINDRSTSILGVTKNEILRMNILNMLKGIDLNEIRSNSYRSFSNVDCDIYIKDKRIKCIINTVPLMVNEKLEGVVITFIEAKYVHKLVNKMIGYKASYRFEDFITGNEEMKKVIEFAKKASKSDCNILIEGESGTGKELIAQSIHNYSKRCEGPFVAINCASIPRELVESELFGYDRGAFTGAVKEGHPGKFELADGGTIFLDEIGELPLDIQSKLLRVLDNNKISRVGGTYEKELNVRIIGATNRKLKEEINKKNFREDLYYRLNVMNIKTLPLYKRKEDIELLSKHFVRSLNNKNKQGNKVISEKYIEALKEYNWPGNVRELRNTIEREYYLSEGNTISGNYSEEKTADKERDNWNIRNKIEDEVDEILTFDILERKSIEKALKYCSGNINKAAELLNISRATIYRKIKKYNINNLLYQYEKNPL</sequence>
<dbReference type="Pfam" id="PF01590">
    <property type="entry name" value="GAF"/>
    <property type="match status" value="1"/>
</dbReference>
<feature type="domain" description="PAS" evidence="7">
    <location>
        <begin position="207"/>
        <end position="277"/>
    </location>
</feature>
<comment type="caution">
    <text evidence="8">The sequence shown here is derived from an EMBL/GenBank/DDBJ whole genome shotgun (WGS) entry which is preliminary data.</text>
</comment>
<dbReference type="PRINTS" id="PR01590">
    <property type="entry name" value="HTHFIS"/>
</dbReference>
<keyword evidence="3" id="KW-0805">Transcription regulation</keyword>
<dbReference type="Proteomes" id="UP001623661">
    <property type="component" value="Unassembled WGS sequence"/>
</dbReference>
<dbReference type="SMART" id="SM00091">
    <property type="entry name" value="PAS"/>
    <property type="match status" value="1"/>
</dbReference>
<protein>
    <submittedName>
        <fullName evidence="8">Sigma-54-dependent Fis family transcriptional regulator</fullName>
    </submittedName>
</protein>
<dbReference type="InterPro" id="IPR025662">
    <property type="entry name" value="Sigma_54_int_dom_ATP-bd_1"/>
</dbReference>
<dbReference type="InterPro" id="IPR025944">
    <property type="entry name" value="Sigma_54_int_dom_CS"/>
</dbReference>
<dbReference type="PANTHER" id="PTHR32071">
    <property type="entry name" value="TRANSCRIPTIONAL REGULATORY PROTEIN"/>
    <property type="match status" value="1"/>
</dbReference>
<dbReference type="SMART" id="SM00382">
    <property type="entry name" value="AAA"/>
    <property type="match status" value="1"/>
</dbReference>
<dbReference type="PROSITE" id="PS00676">
    <property type="entry name" value="SIGMA54_INTERACT_2"/>
    <property type="match status" value="1"/>
</dbReference>
<dbReference type="SUPFAM" id="SSF52540">
    <property type="entry name" value="P-loop containing nucleoside triphosphate hydrolases"/>
    <property type="match status" value="1"/>
</dbReference>
<dbReference type="Gene3D" id="3.30.450.20">
    <property type="entry name" value="PAS domain"/>
    <property type="match status" value="1"/>
</dbReference>
<gene>
    <name evidence="8" type="ORF">ACJDUH_04505</name>
</gene>
<dbReference type="PROSITE" id="PS00675">
    <property type="entry name" value="SIGMA54_INTERACT_1"/>
    <property type="match status" value="1"/>
</dbReference>
<dbReference type="PROSITE" id="PS50045">
    <property type="entry name" value="SIGMA54_INTERACT_4"/>
    <property type="match status" value="1"/>
</dbReference>
<dbReference type="CDD" id="cd00009">
    <property type="entry name" value="AAA"/>
    <property type="match status" value="1"/>
</dbReference>
<dbReference type="InterPro" id="IPR027417">
    <property type="entry name" value="P-loop_NTPase"/>
</dbReference>
<dbReference type="InterPro" id="IPR029016">
    <property type="entry name" value="GAF-like_dom_sf"/>
</dbReference>
<keyword evidence="5" id="KW-0804">Transcription</keyword>
<accession>A0ABW8TPH9</accession>
<dbReference type="PROSITE" id="PS50112">
    <property type="entry name" value="PAS"/>
    <property type="match status" value="1"/>
</dbReference>
<dbReference type="SUPFAM" id="SSF55781">
    <property type="entry name" value="GAF domain-like"/>
    <property type="match status" value="1"/>
</dbReference>
<dbReference type="InterPro" id="IPR035965">
    <property type="entry name" value="PAS-like_dom_sf"/>
</dbReference>
<evidence type="ECO:0000313" key="9">
    <source>
        <dbReference type="Proteomes" id="UP001623661"/>
    </source>
</evidence>
<organism evidence="8 9">
    <name type="scientific">Candidatus Clostridium radicumherbarum</name>
    <dbReference type="NCBI Taxonomy" id="3381662"/>
    <lineage>
        <taxon>Bacteria</taxon>
        <taxon>Bacillati</taxon>
        <taxon>Bacillota</taxon>
        <taxon>Clostridia</taxon>
        <taxon>Eubacteriales</taxon>
        <taxon>Clostridiaceae</taxon>
        <taxon>Clostridium</taxon>
    </lineage>
</organism>
<proteinExistence type="predicted"/>
<dbReference type="Gene3D" id="1.10.8.60">
    <property type="match status" value="1"/>
</dbReference>
<evidence type="ECO:0000256" key="4">
    <source>
        <dbReference type="ARBA" id="ARBA00023125"/>
    </source>
</evidence>
<reference evidence="8 9" key="1">
    <citation type="submission" date="2024-11" db="EMBL/GenBank/DDBJ databases">
        <authorList>
            <person name="Heng Y.C."/>
            <person name="Lim A.C.H."/>
            <person name="Lee J.K.Y."/>
            <person name="Kittelmann S."/>
        </authorList>
    </citation>
    <scope>NUCLEOTIDE SEQUENCE [LARGE SCALE GENOMIC DNA]</scope>
    <source>
        <strain evidence="8 9">WILCCON 0202</strain>
    </source>
</reference>